<organism evidence="2 3">
    <name type="scientific">Caldimonas aquatica</name>
    <dbReference type="NCBI Taxonomy" id="376175"/>
    <lineage>
        <taxon>Bacteria</taxon>
        <taxon>Pseudomonadati</taxon>
        <taxon>Pseudomonadota</taxon>
        <taxon>Betaproteobacteria</taxon>
        <taxon>Burkholderiales</taxon>
        <taxon>Sphaerotilaceae</taxon>
        <taxon>Caldimonas</taxon>
    </lineage>
</organism>
<accession>A0ABY6MSC5</accession>
<dbReference type="RefSeq" id="WP_264892589.1">
    <property type="nucleotide sequence ID" value="NZ_CP110257.1"/>
</dbReference>
<feature type="chain" id="PRO_5046643842" evidence="1">
    <location>
        <begin position="32"/>
        <end position="285"/>
    </location>
</feature>
<evidence type="ECO:0000313" key="3">
    <source>
        <dbReference type="Proteomes" id="UP001163266"/>
    </source>
</evidence>
<dbReference type="Pfam" id="PF13531">
    <property type="entry name" value="SBP_bac_11"/>
    <property type="match status" value="1"/>
</dbReference>
<keyword evidence="3" id="KW-1185">Reference proteome</keyword>
<gene>
    <name evidence="2" type="ORF">OMP39_14825</name>
</gene>
<dbReference type="EMBL" id="CP110257">
    <property type="protein sequence ID" value="UZD54916.1"/>
    <property type="molecule type" value="Genomic_DNA"/>
</dbReference>
<sequence length="285" mass="30152">MKRPPPFRRPRRQLLGAALLLPCGSLRLAHAQPSPSGEARDRPLRVAAATAVVDSGLARRLRDALTRDIGLATQWLRGPSAQALSAVEQGGADVAIAHAPELEIALDRQGLVHDRRRLGRSEFVLVGPVAAKGPERGKDPLGLKGTPDVLEAFRRLAQAGPQGGVAFVSAPQGTAALLREAALWKAAGVVPQGAWYMRAEGGCAQAIQAALAHNAYLLIDRLSWAALGAKSHAVLVHGDPRLEDAYHAMRSFRSPHPAAKLFMNWLTGPTGRRVLAAGGLQTGGQ</sequence>
<dbReference type="Gene3D" id="3.40.190.10">
    <property type="entry name" value="Periplasmic binding protein-like II"/>
    <property type="match status" value="2"/>
</dbReference>
<dbReference type="PANTHER" id="PTHR37945">
    <property type="entry name" value="EXTRACELLULAR TUNGSTATE BINDING PROTEIN"/>
    <property type="match status" value="1"/>
</dbReference>
<dbReference type="SUPFAM" id="SSF53850">
    <property type="entry name" value="Periplasmic binding protein-like II"/>
    <property type="match status" value="1"/>
</dbReference>
<dbReference type="Proteomes" id="UP001163266">
    <property type="component" value="Chromosome"/>
</dbReference>
<keyword evidence="1" id="KW-0732">Signal</keyword>
<dbReference type="InterPro" id="IPR052738">
    <property type="entry name" value="ABC-Tungstate_binding"/>
</dbReference>
<reference evidence="2" key="1">
    <citation type="submission" date="2022-10" db="EMBL/GenBank/DDBJ databases">
        <title>Complete genome sequence of Schlegelella aquatica LMG 23380.</title>
        <authorList>
            <person name="Musilova J."/>
            <person name="Kourilova X."/>
            <person name="Bezdicek M."/>
            <person name="Hermankova K."/>
            <person name="Obruca S."/>
            <person name="Sedlar K."/>
        </authorList>
    </citation>
    <scope>NUCLEOTIDE SEQUENCE</scope>
    <source>
        <strain evidence="2">LMG 23380</strain>
    </source>
</reference>
<evidence type="ECO:0000256" key="1">
    <source>
        <dbReference type="SAM" id="SignalP"/>
    </source>
</evidence>
<protein>
    <submittedName>
        <fullName evidence="2">Substrate-binding domain-containing protein</fullName>
    </submittedName>
</protein>
<proteinExistence type="predicted"/>
<feature type="signal peptide" evidence="1">
    <location>
        <begin position="1"/>
        <end position="31"/>
    </location>
</feature>
<evidence type="ECO:0000313" key="2">
    <source>
        <dbReference type="EMBL" id="UZD54916.1"/>
    </source>
</evidence>
<dbReference type="PANTHER" id="PTHR37945:SF1">
    <property type="entry name" value="EXTRACELLULAR TUNGSTATE BINDING PROTEIN"/>
    <property type="match status" value="1"/>
</dbReference>
<name>A0ABY6MSC5_9BURK</name>